<name>E8V8K8_TERSS</name>
<dbReference type="AlphaFoldDB" id="E8V8K8"/>
<dbReference type="HOGENOM" id="CLU_2588543_0_0_0"/>
<dbReference type="STRING" id="401053.AciPR4_2185"/>
<accession>E8V8K8</accession>
<dbReference type="Proteomes" id="UP000006844">
    <property type="component" value="Chromosome"/>
</dbReference>
<dbReference type="EMBL" id="CP002467">
    <property type="protein sequence ID" value="ADV82987.1"/>
    <property type="molecule type" value="Genomic_DNA"/>
</dbReference>
<evidence type="ECO:0000313" key="2">
    <source>
        <dbReference type="Proteomes" id="UP000006844"/>
    </source>
</evidence>
<dbReference type="KEGG" id="tsa:AciPR4_2185"/>
<proteinExistence type="predicted"/>
<gene>
    <name evidence="1" type="ordered locus">AciPR4_2185</name>
</gene>
<dbReference type="RefSeq" id="WP_013568720.1">
    <property type="nucleotide sequence ID" value="NC_014963.1"/>
</dbReference>
<organism evidence="1 2">
    <name type="scientific">Terriglobus saanensis (strain ATCC BAA-1853 / DSM 23119 / SP1PR4)</name>
    <dbReference type="NCBI Taxonomy" id="401053"/>
    <lineage>
        <taxon>Bacteria</taxon>
        <taxon>Pseudomonadati</taxon>
        <taxon>Acidobacteriota</taxon>
        <taxon>Terriglobia</taxon>
        <taxon>Terriglobales</taxon>
        <taxon>Acidobacteriaceae</taxon>
        <taxon>Terriglobus</taxon>
    </lineage>
</organism>
<keyword evidence="2" id="KW-1185">Reference proteome</keyword>
<sequence>MGYQQLSFGQVTSRKALRITGEFLGIVCFVALLEELIRHFGFFNGGQAVWWPTNGFALAVLLQTGRSKWPRIIVGVLFGS</sequence>
<protein>
    <submittedName>
        <fullName evidence="1">MASE1 domain protein</fullName>
    </submittedName>
</protein>
<evidence type="ECO:0000313" key="1">
    <source>
        <dbReference type="EMBL" id="ADV82987.1"/>
    </source>
</evidence>
<reference evidence="1 2" key="1">
    <citation type="journal article" date="2012" name="Stand. Genomic Sci.">
        <title>Complete genome sequence of Terriglobus saanensis type strain SP1PR4(T), an Acidobacteria from tundra soil.</title>
        <authorList>
            <person name="Rawat S.R."/>
            <person name="Mannisto M.K."/>
            <person name="Starovoytov V."/>
            <person name="Goodwin L."/>
            <person name="Nolan M."/>
            <person name="Hauser L."/>
            <person name="Land M."/>
            <person name="Davenport K.W."/>
            <person name="Woyke T."/>
            <person name="Haggblom M.M."/>
        </authorList>
    </citation>
    <scope>NUCLEOTIDE SEQUENCE</scope>
    <source>
        <strain evidence="2">ATCC BAA-1853 / DSM 23119 / SP1PR4</strain>
    </source>
</reference>